<dbReference type="EMBL" id="JBHSMH010000004">
    <property type="protein sequence ID" value="MFC5467412.1"/>
    <property type="molecule type" value="Genomic_DNA"/>
</dbReference>
<dbReference type="SUPFAM" id="SSF51735">
    <property type="entry name" value="NAD(P)-binding Rossmann-fold domains"/>
    <property type="match status" value="1"/>
</dbReference>
<evidence type="ECO:0000313" key="1">
    <source>
        <dbReference type="EMBL" id="MFC5467412.1"/>
    </source>
</evidence>
<sequence>MYYLNDGHIRAIGSDWHTLRGLVEQTLRLTGTPEVVQPLKPYLRYGDPGNRIIAMPAYVGGDTAVSGMKWIASFPGNLAIDKPRAHGAIILNEPNTGVPVAVINGALVSQLRTAAVSAAMLRAYMDLGRRDRYRVGLVGWGPIGRRQFEMLTALHGDRIDEIRLHDRRGIDPSTIDPAWRDRTIVADDWREAYQAADIVVTCTAATDRYIDEAPSPGALLLNVSLRDYKADSVKNVRTVVVDDWREVCRENTDVELLHRETGLSEGDVLTLREVVWDEALKGRAEADPVFFNPMGMAAFDMAVAAHYWREGQRLGIGAWLED</sequence>
<evidence type="ECO:0000313" key="2">
    <source>
        <dbReference type="Proteomes" id="UP001596105"/>
    </source>
</evidence>
<proteinExistence type="predicted"/>
<organism evidence="1 2">
    <name type="scientific">Cohnella suwonensis</name>
    <dbReference type="NCBI Taxonomy" id="696072"/>
    <lineage>
        <taxon>Bacteria</taxon>
        <taxon>Bacillati</taxon>
        <taxon>Bacillota</taxon>
        <taxon>Bacilli</taxon>
        <taxon>Bacillales</taxon>
        <taxon>Paenibacillaceae</taxon>
        <taxon>Cohnella</taxon>
    </lineage>
</organism>
<dbReference type="Gene3D" id="3.40.50.720">
    <property type="entry name" value="NAD(P)-binding Rossmann-like Domain"/>
    <property type="match status" value="1"/>
</dbReference>
<dbReference type="Pfam" id="PF02423">
    <property type="entry name" value="OCD_Mu_crystall"/>
    <property type="match status" value="1"/>
</dbReference>
<dbReference type="RefSeq" id="WP_209747267.1">
    <property type="nucleotide sequence ID" value="NZ_JBHSMH010000004.1"/>
</dbReference>
<dbReference type="InterPro" id="IPR003462">
    <property type="entry name" value="ODC_Mu_crystall"/>
</dbReference>
<dbReference type="Gene3D" id="3.30.1780.10">
    <property type="entry name" value="ornithine cyclodeaminase, domain 1"/>
    <property type="match status" value="1"/>
</dbReference>
<dbReference type="PANTHER" id="PTHR13812">
    <property type="entry name" value="KETIMINE REDUCTASE MU-CRYSTALLIN"/>
    <property type="match status" value="1"/>
</dbReference>
<dbReference type="PIRSF" id="PIRSF001439">
    <property type="entry name" value="CryM"/>
    <property type="match status" value="1"/>
</dbReference>
<dbReference type="InterPro" id="IPR023401">
    <property type="entry name" value="ODC_N"/>
</dbReference>
<dbReference type="InterPro" id="IPR036291">
    <property type="entry name" value="NAD(P)-bd_dom_sf"/>
</dbReference>
<gene>
    <name evidence="1" type="ORF">ACFPPD_01695</name>
</gene>
<dbReference type="Proteomes" id="UP001596105">
    <property type="component" value="Unassembled WGS sequence"/>
</dbReference>
<accession>A0ABW0LR20</accession>
<dbReference type="PANTHER" id="PTHR13812:SF19">
    <property type="entry name" value="KETIMINE REDUCTASE MU-CRYSTALLIN"/>
    <property type="match status" value="1"/>
</dbReference>
<protein>
    <submittedName>
        <fullName evidence="1">2,3-diaminopropionate biosynthesis protein SbnB</fullName>
    </submittedName>
</protein>
<comment type="caution">
    <text evidence="1">The sequence shown here is derived from an EMBL/GenBank/DDBJ whole genome shotgun (WGS) entry which is preliminary data.</text>
</comment>
<name>A0ABW0LR20_9BACL</name>
<reference evidence="2" key="1">
    <citation type="journal article" date="2019" name="Int. J. Syst. Evol. Microbiol.">
        <title>The Global Catalogue of Microorganisms (GCM) 10K type strain sequencing project: providing services to taxonomists for standard genome sequencing and annotation.</title>
        <authorList>
            <consortium name="The Broad Institute Genomics Platform"/>
            <consortium name="The Broad Institute Genome Sequencing Center for Infectious Disease"/>
            <person name="Wu L."/>
            <person name="Ma J."/>
        </authorList>
    </citation>
    <scope>NUCLEOTIDE SEQUENCE [LARGE SCALE GENOMIC DNA]</scope>
    <source>
        <strain evidence="2">CCUG 57113</strain>
    </source>
</reference>
<keyword evidence="2" id="KW-1185">Reference proteome</keyword>